<dbReference type="PROSITE" id="PS51658">
    <property type="entry name" value="BFN"/>
    <property type="match status" value="1"/>
</dbReference>
<evidence type="ECO:0000313" key="3">
    <source>
        <dbReference type="EMBL" id="MCD2198234.1"/>
    </source>
</evidence>
<dbReference type="Proteomes" id="UP001199469">
    <property type="component" value="Unassembled WGS sequence"/>
</dbReference>
<feature type="domain" description="BFN" evidence="2">
    <location>
        <begin position="1"/>
        <end position="68"/>
    </location>
</feature>
<dbReference type="Gene3D" id="3.10.690.10">
    <property type="entry name" value="Bifunctional nuclease domain"/>
    <property type="match status" value="1"/>
</dbReference>
<evidence type="ECO:0000259" key="2">
    <source>
        <dbReference type="PROSITE" id="PS51658"/>
    </source>
</evidence>
<feature type="region of interest" description="Disordered" evidence="1">
    <location>
        <begin position="78"/>
        <end position="120"/>
    </location>
</feature>
<dbReference type="SUPFAM" id="SSF103256">
    <property type="entry name" value="Hypothetical protein TM0160"/>
    <property type="match status" value="1"/>
</dbReference>
<comment type="caution">
    <text evidence="3">The sequence shown here is derived from an EMBL/GenBank/DDBJ whole genome shotgun (WGS) entry which is preliminary data.</text>
</comment>
<dbReference type="Pfam" id="PF02577">
    <property type="entry name" value="BFN_dom"/>
    <property type="match status" value="1"/>
</dbReference>
<sequence>MDVVVGLGGRITQVMICDIAEGVFRAEVVRDGGARVDARPSDAVPVAVAAGVPIYASATVLEQAAVPIREIAGGVYDDAESSKPAASPDEIEEQASELRSWLSSASAEDFEGGPEDNEPR</sequence>
<gene>
    <name evidence="3" type="ORF">LQ327_33205</name>
</gene>
<accession>A0ABS8PMP4</accession>
<keyword evidence="4" id="KW-1185">Reference proteome</keyword>
<evidence type="ECO:0000256" key="1">
    <source>
        <dbReference type="SAM" id="MobiDB-lite"/>
    </source>
</evidence>
<evidence type="ECO:0000313" key="4">
    <source>
        <dbReference type="Proteomes" id="UP001199469"/>
    </source>
</evidence>
<protein>
    <submittedName>
        <fullName evidence="3">Bifunctional nuclease family protein</fullName>
    </submittedName>
</protein>
<name>A0ABS8PMP4_9PSEU</name>
<dbReference type="InterPro" id="IPR003729">
    <property type="entry name" value="Bi_nuclease_dom"/>
</dbReference>
<feature type="compositionally biased region" description="Acidic residues" evidence="1">
    <location>
        <begin position="108"/>
        <end position="120"/>
    </location>
</feature>
<proteinExistence type="predicted"/>
<dbReference type="InterPro" id="IPR036104">
    <property type="entry name" value="BFN_sf"/>
</dbReference>
<organism evidence="3 4">
    <name type="scientific">Actinomycetospora endophytica</name>
    <dbReference type="NCBI Taxonomy" id="2291215"/>
    <lineage>
        <taxon>Bacteria</taxon>
        <taxon>Bacillati</taxon>
        <taxon>Actinomycetota</taxon>
        <taxon>Actinomycetes</taxon>
        <taxon>Pseudonocardiales</taxon>
        <taxon>Pseudonocardiaceae</taxon>
        <taxon>Actinomycetospora</taxon>
    </lineage>
</organism>
<dbReference type="EMBL" id="JAJNDB010000012">
    <property type="protein sequence ID" value="MCD2198234.1"/>
    <property type="molecule type" value="Genomic_DNA"/>
</dbReference>
<reference evidence="3 4" key="1">
    <citation type="submission" date="2021-11" db="EMBL/GenBank/DDBJ databases">
        <title>Draft genome sequence of Actinomycetospora sp. SF1 isolated from the rhizosphere soil.</title>
        <authorList>
            <person name="Duangmal K."/>
            <person name="Chantavorakit T."/>
        </authorList>
    </citation>
    <scope>NUCLEOTIDE SEQUENCE [LARGE SCALE GENOMIC DNA]</scope>
    <source>
        <strain evidence="3 4">TBRC 5722</strain>
    </source>
</reference>